<gene>
    <name evidence="2" type="ORF">Tci_885740</name>
</gene>
<sequence>RVGQQWQRHGGDAAGHGHRHVWRAAHFGYWQERAAPRPGGGRRQQRRPARPAHGRLQQQHDKRAAGRGRAPARPANNHGRNRAAGHLQQHHREQPRRGHAGRPRIGEPGAGGECRRHPQRWLQRRERAGQLYAGGGRHAGHLQSLRHQQQ</sequence>
<proteinExistence type="predicted"/>
<feature type="compositionally biased region" description="Basic residues" evidence="1">
    <location>
        <begin position="43"/>
        <end position="53"/>
    </location>
</feature>
<evidence type="ECO:0000256" key="1">
    <source>
        <dbReference type="SAM" id="MobiDB-lite"/>
    </source>
</evidence>
<reference evidence="2" key="1">
    <citation type="journal article" date="2019" name="Sci. Rep.">
        <title>Draft genome of Tanacetum cinerariifolium, the natural source of mosquito coil.</title>
        <authorList>
            <person name="Yamashiro T."/>
            <person name="Shiraishi A."/>
            <person name="Satake H."/>
            <person name="Nakayama K."/>
        </authorList>
    </citation>
    <scope>NUCLEOTIDE SEQUENCE</scope>
</reference>
<feature type="non-terminal residue" evidence="2">
    <location>
        <position position="1"/>
    </location>
</feature>
<evidence type="ECO:0000313" key="2">
    <source>
        <dbReference type="EMBL" id="GFD13771.1"/>
    </source>
</evidence>
<dbReference type="EMBL" id="BKCJ011274703">
    <property type="protein sequence ID" value="GFD13771.1"/>
    <property type="molecule type" value="Genomic_DNA"/>
</dbReference>
<comment type="caution">
    <text evidence="2">The sequence shown here is derived from an EMBL/GenBank/DDBJ whole genome shotgun (WGS) entry which is preliminary data.</text>
</comment>
<protein>
    <submittedName>
        <fullName evidence="2">Uncharacterized protein</fullName>
    </submittedName>
</protein>
<feature type="region of interest" description="Disordered" evidence="1">
    <location>
        <begin position="31"/>
        <end position="150"/>
    </location>
</feature>
<accession>A0A699TVQ4</accession>
<name>A0A699TVQ4_TANCI</name>
<organism evidence="2">
    <name type="scientific">Tanacetum cinerariifolium</name>
    <name type="common">Dalmatian daisy</name>
    <name type="synonym">Chrysanthemum cinerariifolium</name>
    <dbReference type="NCBI Taxonomy" id="118510"/>
    <lineage>
        <taxon>Eukaryota</taxon>
        <taxon>Viridiplantae</taxon>
        <taxon>Streptophyta</taxon>
        <taxon>Embryophyta</taxon>
        <taxon>Tracheophyta</taxon>
        <taxon>Spermatophyta</taxon>
        <taxon>Magnoliopsida</taxon>
        <taxon>eudicotyledons</taxon>
        <taxon>Gunneridae</taxon>
        <taxon>Pentapetalae</taxon>
        <taxon>asterids</taxon>
        <taxon>campanulids</taxon>
        <taxon>Asterales</taxon>
        <taxon>Asteraceae</taxon>
        <taxon>Asteroideae</taxon>
        <taxon>Anthemideae</taxon>
        <taxon>Anthemidinae</taxon>
        <taxon>Tanacetum</taxon>
    </lineage>
</organism>
<dbReference type="AlphaFoldDB" id="A0A699TVQ4"/>